<name>A0ABR2YUB9_9CHLO</name>
<dbReference type="Proteomes" id="UP001491310">
    <property type="component" value="Unassembled WGS sequence"/>
</dbReference>
<evidence type="ECO:0000313" key="8">
    <source>
        <dbReference type="EMBL" id="KAK9915425.1"/>
    </source>
</evidence>
<dbReference type="Pfam" id="PF00875">
    <property type="entry name" value="DNA_photolyase"/>
    <property type="match status" value="1"/>
</dbReference>
<dbReference type="InterPro" id="IPR018394">
    <property type="entry name" value="DNA_photolyase_1_CS_C"/>
</dbReference>
<comment type="similarity">
    <text evidence="1 5">Belongs to the DNA photolyase class-1 family.</text>
</comment>
<dbReference type="PROSITE" id="PS51645">
    <property type="entry name" value="PHR_CRY_ALPHA_BETA"/>
    <property type="match status" value="1"/>
</dbReference>
<evidence type="ECO:0000256" key="6">
    <source>
        <dbReference type="SAM" id="MobiDB-lite"/>
    </source>
</evidence>
<dbReference type="Gene3D" id="3.40.50.620">
    <property type="entry name" value="HUPs"/>
    <property type="match status" value="1"/>
</dbReference>
<evidence type="ECO:0000256" key="3">
    <source>
        <dbReference type="ARBA" id="ARBA00022827"/>
    </source>
</evidence>
<dbReference type="PRINTS" id="PR00147">
    <property type="entry name" value="DNAPHOTLYASE"/>
</dbReference>
<comment type="caution">
    <text evidence="8">The sequence shown here is derived from an EMBL/GenBank/DDBJ whole genome shotgun (WGS) entry which is preliminary data.</text>
</comment>
<dbReference type="SUPFAM" id="SSF48173">
    <property type="entry name" value="Cryptochrome/photolyase FAD-binding domain"/>
    <property type="match status" value="1"/>
</dbReference>
<dbReference type="NCBIfam" id="TIGR02765">
    <property type="entry name" value="crypto_DASH"/>
    <property type="match status" value="1"/>
</dbReference>
<dbReference type="InterPro" id="IPR006050">
    <property type="entry name" value="DNA_photolyase_N"/>
</dbReference>
<dbReference type="Gene3D" id="1.25.40.80">
    <property type="match status" value="1"/>
</dbReference>
<keyword evidence="9" id="KW-1185">Reference proteome</keyword>
<gene>
    <name evidence="8" type="ORF">WJX75_009007</name>
</gene>
<dbReference type="PANTHER" id="PTHR11455">
    <property type="entry name" value="CRYPTOCHROME"/>
    <property type="match status" value="1"/>
</dbReference>
<sequence>MFRLPIQIELLISNKSKLQAITHTGLIASSERSSRARRYSQAISADMSGHRLVLWFRNDLRLTDNALVHQAAQLIKKEQATEVVPLYCFDPRQFIATPWGNSKTGAHHATFLLQSVLDLKQRLQNIDSDLLIHMGRPEEALQGLMREGQQLTVLAQMEVTKEELDVDKAVRAALGHRGSLQLLWGNTLYHKDDLPYRSDMTDLPDVFTPFRSKVEARCQVRTPLPAPVQGSLPLPSNLDSAQLSSKPSSIEDLNVVVPEGVPRLVTLQRHPNAAIAFEGGETAALQRLKHYLWDTGSISTYFDTRNGMLGADYSTKFSPWLARGCISPRTIFQEVRRYEEQHGSNKSTYWVIFEMIWRDFFRYFTIKHGSAIFYKHGVTGQPRQWVEDEALFRRWRDGRTGMPLVDANMREMKATGFMSNRGRQNVASYLALDLGLDWRKGADWFESALVDYDVCSNWGNWVAAAGLTGGRINHFNITKQSKDYDEKGDYIRTWVPELAKVPAPSLFEPWRLSRDDQAKFGVQIGVDYPEPPKSRKQKPRSEFERFG</sequence>
<evidence type="ECO:0000256" key="1">
    <source>
        <dbReference type="ARBA" id="ARBA00005862"/>
    </source>
</evidence>
<dbReference type="PANTHER" id="PTHR11455:SF22">
    <property type="entry name" value="CRYPTOCHROME DASH"/>
    <property type="match status" value="1"/>
</dbReference>
<keyword evidence="2 5" id="KW-0285">Flavoprotein</keyword>
<comment type="cofactor">
    <cofactor evidence="5">
        <name>FAD</name>
        <dbReference type="ChEBI" id="CHEBI:57692"/>
    </cofactor>
    <text evidence="5">Binds 1 FAD per subunit.</text>
</comment>
<evidence type="ECO:0000256" key="4">
    <source>
        <dbReference type="ARBA" id="ARBA00022991"/>
    </source>
</evidence>
<dbReference type="InterPro" id="IPR014729">
    <property type="entry name" value="Rossmann-like_a/b/a_fold"/>
</dbReference>
<accession>A0ABR2YUB9</accession>
<feature type="region of interest" description="Disordered" evidence="6">
    <location>
        <begin position="526"/>
        <end position="547"/>
    </location>
</feature>
<dbReference type="InterPro" id="IPR002081">
    <property type="entry name" value="Cryptochrome/DNA_photolyase_1"/>
</dbReference>
<dbReference type="InterPro" id="IPR036134">
    <property type="entry name" value="Crypto/Photolyase_FAD-like_sf"/>
</dbReference>
<organism evidence="8 9">
    <name type="scientific">Coccomyxa subellipsoidea</name>
    <dbReference type="NCBI Taxonomy" id="248742"/>
    <lineage>
        <taxon>Eukaryota</taxon>
        <taxon>Viridiplantae</taxon>
        <taxon>Chlorophyta</taxon>
        <taxon>core chlorophytes</taxon>
        <taxon>Trebouxiophyceae</taxon>
        <taxon>Trebouxiophyceae incertae sedis</taxon>
        <taxon>Coccomyxaceae</taxon>
        <taxon>Coccomyxa</taxon>
    </lineage>
</organism>
<feature type="domain" description="Photolyase/cryptochrome alpha/beta" evidence="7">
    <location>
        <begin position="50"/>
        <end position="188"/>
    </location>
</feature>
<dbReference type="Gene3D" id="1.10.579.10">
    <property type="entry name" value="DNA Cyclobutane Dipyrimidine Photolyase, subunit A, domain 3"/>
    <property type="match status" value="1"/>
</dbReference>
<comment type="function">
    <text evidence="5">May have a photoreceptor function.</text>
</comment>
<keyword evidence="4 5" id="KW-0157">Chromophore</keyword>
<proteinExistence type="inferred from homology"/>
<keyword evidence="3 5" id="KW-0274">FAD</keyword>
<dbReference type="InterPro" id="IPR036155">
    <property type="entry name" value="Crypto/Photolyase_N_sf"/>
</dbReference>
<evidence type="ECO:0000256" key="5">
    <source>
        <dbReference type="RuleBase" id="RU367151"/>
    </source>
</evidence>
<dbReference type="PROSITE" id="PS00394">
    <property type="entry name" value="DNA_PHOTOLYASES_1_1"/>
    <property type="match status" value="1"/>
</dbReference>
<dbReference type="InterPro" id="IPR005101">
    <property type="entry name" value="Cryptochr/Photolyase_FAD-bd"/>
</dbReference>
<evidence type="ECO:0000313" key="9">
    <source>
        <dbReference type="Proteomes" id="UP001491310"/>
    </source>
</evidence>
<protein>
    <recommendedName>
        <fullName evidence="5">Cryptochrome DASH</fullName>
    </recommendedName>
</protein>
<dbReference type="EMBL" id="JALJOT010000005">
    <property type="protein sequence ID" value="KAK9915425.1"/>
    <property type="molecule type" value="Genomic_DNA"/>
</dbReference>
<dbReference type="SUPFAM" id="SSF52425">
    <property type="entry name" value="Cryptochrome/photolyase, N-terminal domain"/>
    <property type="match status" value="1"/>
</dbReference>
<evidence type="ECO:0000259" key="7">
    <source>
        <dbReference type="PROSITE" id="PS51645"/>
    </source>
</evidence>
<dbReference type="Pfam" id="PF03441">
    <property type="entry name" value="FAD_binding_7"/>
    <property type="match status" value="1"/>
</dbReference>
<reference evidence="8 9" key="1">
    <citation type="journal article" date="2024" name="Nat. Commun.">
        <title>Phylogenomics reveals the evolutionary origins of lichenization in chlorophyte algae.</title>
        <authorList>
            <person name="Puginier C."/>
            <person name="Libourel C."/>
            <person name="Otte J."/>
            <person name="Skaloud P."/>
            <person name="Haon M."/>
            <person name="Grisel S."/>
            <person name="Petersen M."/>
            <person name="Berrin J.G."/>
            <person name="Delaux P.M."/>
            <person name="Dal Grande F."/>
            <person name="Keller J."/>
        </authorList>
    </citation>
    <scope>NUCLEOTIDE SEQUENCE [LARGE SCALE GENOMIC DNA]</scope>
    <source>
        <strain evidence="8 9">SAG 216-7</strain>
    </source>
</reference>
<evidence type="ECO:0000256" key="2">
    <source>
        <dbReference type="ARBA" id="ARBA00022630"/>
    </source>
</evidence>
<dbReference type="InterPro" id="IPR014133">
    <property type="entry name" value="Cry_DASH"/>
</dbReference>
<comment type="cofactor">
    <cofactor evidence="5">
        <name>(6R)-5,10-methylene-5,6,7,8-tetrahydrofolate</name>
        <dbReference type="ChEBI" id="CHEBI:15636"/>
    </cofactor>
    <text evidence="5">Binds 1 5,10-methenyltetrahydrofolate (MTHF) per subunit.</text>
</comment>